<dbReference type="InterPro" id="IPR015943">
    <property type="entry name" value="WD40/YVTN_repeat-like_dom_sf"/>
</dbReference>
<gene>
    <name evidence="2" type="ORF">K469DRAFT_593734</name>
</gene>
<protein>
    <submittedName>
        <fullName evidence="2">Uncharacterized protein</fullName>
    </submittedName>
</protein>
<reference evidence="2" key="1">
    <citation type="journal article" date="2020" name="Stud. Mycol.">
        <title>101 Dothideomycetes genomes: a test case for predicting lifestyles and emergence of pathogens.</title>
        <authorList>
            <person name="Haridas S."/>
            <person name="Albert R."/>
            <person name="Binder M."/>
            <person name="Bloem J."/>
            <person name="Labutti K."/>
            <person name="Salamov A."/>
            <person name="Andreopoulos B."/>
            <person name="Baker S."/>
            <person name="Barry K."/>
            <person name="Bills G."/>
            <person name="Bluhm B."/>
            <person name="Cannon C."/>
            <person name="Castanera R."/>
            <person name="Culley D."/>
            <person name="Daum C."/>
            <person name="Ezra D."/>
            <person name="Gonzalez J."/>
            <person name="Henrissat B."/>
            <person name="Kuo A."/>
            <person name="Liang C."/>
            <person name="Lipzen A."/>
            <person name="Lutzoni F."/>
            <person name="Magnuson J."/>
            <person name="Mondo S."/>
            <person name="Nolan M."/>
            <person name="Ohm R."/>
            <person name="Pangilinan J."/>
            <person name="Park H.-J."/>
            <person name="Ramirez L."/>
            <person name="Alfaro M."/>
            <person name="Sun H."/>
            <person name="Tritt A."/>
            <person name="Yoshinaga Y."/>
            <person name="Zwiers L.-H."/>
            <person name="Turgeon B."/>
            <person name="Goodwin S."/>
            <person name="Spatafora J."/>
            <person name="Crous P."/>
            <person name="Grigoriev I."/>
        </authorList>
    </citation>
    <scope>NUCLEOTIDE SEQUENCE</scope>
    <source>
        <strain evidence="2">CBS 207.26</strain>
    </source>
</reference>
<evidence type="ECO:0000256" key="1">
    <source>
        <dbReference type="PROSITE-ProRule" id="PRU00221"/>
    </source>
</evidence>
<dbReference type="AlphaFoldDB" id="A0A6A6DP26"/>
<dbReference type="OrthoDB" id="3939805at2759"/>
<dbReference type="Pfam" id="PF00400">
    <property type="entry name" value="WD40"/>
    <property type="match status" value="1"/>
</dbReference>
<dbReference type="PROSITE" id="PS50294">
    <property type="entry name" value="WD_REPEATS_REGION"/>
    <property type="match status" value="1"/>
</dbReference>
<dbReference type="SUPFAM" id="SSF50998">
    <property type="entry name" value="Quinoprotein alcohol dehydrogenase-like"/>
    <property type="match status" value="1"/>
</dbReference>
<accession>A0A6A6DP26</accession>
<dbReference type="EMBL" id="ML994660">
    <property type="protein sequence ID" value="KAF2180142.1"/>
    <property type="molecule type" value="Genomic_DNA"/>
</dbReference>
<feature type="repeat" description="WD" evidence="1">
    <location>
        <begin position="1"/>
        <end position="35"/>
    </location>
</feature>
<organism evidence="2 3">
    <name type="scientific">Zopfia rhizophila CBS 207.26</name>
    <dbReference type="NCBI Taxonomy" id="1314779"/>
    <lineage>
        <taxon>Eukaryota</taxon>
        <taxon>Fungi</taxon>
        <taxon>Dikarya</taxon>
        <taxon>Ascomycota</taxon>
        <taxon>Pezizomycotina</taxon>
        <taxon>Dothideomycetes</taxon>
        <taxon>Dothideomycetes incertae sedis</taxon>
        <taxon>Zopfiaceae</taxon>
        <taxon>Zopfia</taxon>
    </lineage>
</organism>
<sequence length="136" mass="14507">VCAVAFSPDGKVLASASGDETVKLWDAGTGAVLQTLKVDAVVQPLSFSKDGTFIQTNRGVLHTTSLSPGNVLSQSNPLHSIFLKEQWVRFGIKDMLWLPPVYRPSCTAVYGSVVALGHSSSRGLILKFTPADHHCG</sequence>
<dbReference type="Proteomes" id="UP000800200">
    <property type="component" value="Unassembled WGS sequence"/>
</dbReference>
<dbReference type="InterPro" id="IPR001680">
    <property type="entry name" value="WD40_rpt"/>
</dbReference>
<keyword evidence="1" id="KW-0853">WD repeat</keyword>
<keyword evidence="3" id="KW-1185">Reference proteome</keyword>
<evidence type="ECO:0000313" key="2">
    <source>
        <dbReference type="EMBL" id="KAF2180142.1"/>
    </source>
</evidence>
<feature type="non-terminal residue" evidence="2">
    <location>
        <position position="1"/>
    </location>
</feature>
<dbReference type="PROSITE" id="PS50082">
    <property type="entry name" value="WD_REPEATS_2"/>
    <property type="match status" value="1"/>
</dbReference>
<proteinExistence type="predicted"/>
<dbReference type="InterPro" id="IPR011047">
    <property type="entry name" value="Quinoprotein_ADH-like_sf"/>
</dbReference>
<evidence type="ECO:0000313" key="3">
    <source>
        <dbReference type="Proteomes" id="UP000800200"/>
    </source>
</evidence>
<name>A0A6A6DP26_9PEZI</name>
<dbReference type="Gene3D" id="2.130.10.10">
    <property type="entry name" value="YVTN repeat-like/Quinoprotein amine dehydrogenase"/>
    <property type="match status" value="1"/>
</dbReference>